<sequence>MEMEGILPIAYLATLVALLGVLAWLIARQIIKGRQLESVISDLQPKLEKEKGEAQDYYELASVYLKKKLYAKSISELQKAIKAGGENMPEIYNALGYAYFAQQQFDLSIKNYKEAIERQPDYVIALNNLGHAYEKKKLLPQAIEVYDKALSLNPKNDIAKRRLDSLRKRVTTTPNK</sequence>
<dbReference type="PANTHER" id="PTHR44943:SF8">
    <property type="entry name" value="TPR REPEAT-CONTAINING PROTEIN MJ0263"/>
    <property type="match status" value="1"/>
</dbReference>
<dbReference type="EMBL" id="JAZBJZ010000061">
    <property type="protein sequence ID" value="MEE3718006.1"/>
    <property type="molecule type" value="Genomic_DNA"/>
</dbReference>
<keyword evidence="6" id="KW-1185">Reference proteome</keyword>
<reference evidence="5" key="1">
    <citation type="submission" date="2024-01" db="EMBL/GenBank/DDBJ databases">
        <title>Bank of Algae and Cyanobacteria of the Azores (BACA) strain genomes.</title>
        <authorList>
            <person name="Luz R."/>
            <person name="Cordeiro R."/>
            <person name="Fonseca A."/>
            <person name="Goncalves V."/>
        </authorList>
    </citation>
    <scope>NUCLEOTIDE SEQUENCE</scope>
    <source>
        <strain evidence="5">BACA0141</strain>
    </source>
</reference>
<protein>
    <submittedName>
        <fullName evidence="5">Tetratricopeptide repeat protein</fullName>
    </submittedName>
</protein>
<gene>
    <name evidence="5" type="ORF">V2H45_14795</name>
</gene>
<dbReference type="Pfam" id="PF13432">
    <property type="entry name" value="TPR_16"/>
    <property type="match status" value="1"/>
</dbReference>
<comment type="caution">
    <text evidence="5">The sequence shown here is derived from an EMBL/GenBank/DDBJ whole genome shotgun (WGS) entry which is preliminary data.</text>
</comment>
<keyword evidence="4" id="KW-1133">Transmembrane helix</keyword>
<dbReference type="Proteomes" id="UP001333818">
    <property type="component" value="Unassembled WGS sequence"/>
</dbReference>
<keyword evidence="1" id="KW-0677">Repeat</keyword>
<dbReference type="PANTHER" id="PTHR44943">
    <property type="entry name" value="CELLULOSE SYNTHASE OPERON PROTEIN C"/>
    <property type="match status" value="1"/>
</dbReference>
<feature type="transmembrane region" description="Helical" evidence="4">
    <location>
        <begin position="6"/>
        <end position="27"/>
    </location>
</feature>
<feature type="repeat" description="TPR" evidence="3">
    <location>
        <begin position="89"/>
        <end position="122"/>
    </location>
</feature>
<evidence type="ECO:0000256" key="2">
    <source>
        <dbReference type="ARBA" id="ARBA00022803"/>
    </source>
</evidence>
<keyword evidence="4" id="KW-0472">Membrane</keyword>
<dbReference type="SMART" id="SM00028">
    <property type="entry name" value="TPR"/>
    <property type="match status" value="3"/>
</dbReference>
<dbReference type="PROSITE" id="PS50005">
    <property type="entry name" value="TPR"/>
    <property type="match status" value="2"/>
</dbReference>
<keyword evidence="4" id="KW-0812">Transmembrane</keyword>
<name>A0AAW9Q4Z6_9CYAN</name>
<dbReference type="InterPro" id="IPR051685">
    <property type="entry name" value="Ycf3/AcsC/BcsC/TPR_MFPF"/>
</dbReference>
<dbReference type="PROSITE" id="PS50293">
    <property type="entry name" value="TPR_REGION"/>
    <property type="match status" value="1"/>
</dbReference>
<dbReference type="InterPro" id="IPR019734">
    <property type="entry name" value="TPR_rpt"/>
</dbReference>
<dbReference type="SUPFAM" id="SSF48452">
    <property type="entry name" value="TPR-like"/>
    <property type="match status" value="1"/>
</dbReference>
<accession>A0AAW9Q4Z6</accession>
<feature type="repeat" description="TPR" evidence="3">
    <location>
        <begin position="123"/>
        <end position="156"/>
    </location>
</feature>
<organism evidence="5 6">
    <name type="scientific">Tumidithrix elongata BACA0141</name>
    <dbReference type="NCBI Taxonomy" id="2716417"/>
    <lineage>
        <taxon>Bacteria</taxon>
        <taxon>Bacillati</taxon>
        <taxon>Cyanobacteriota</taxon>
        <taxon>Cyanophyceae</taxon>
        <taxon>Pseudanabaenales</taxon>
        <taxon>Pseudanabaenaceae</taxon>
        <taxon>Tumidithrix</taxon>
        <taxon>Tumidithrix elongata</taxon>
    </lineage>
</organism>
<evidence type="ECO:0000313" key="5">
    <source>
        <dbReference type="EMBL" id="MEE3718006.1"/>
    </source>
</evidence>
<keyword evidence="2 3" id="KW-0802">TPR repeat</keyword>
<evidence type="ECO:0000256" key="4">
    <source>
        <dbReference type="SAM" id="Phobius"/>
    </source>
</evidence>
<evidence type="ECO:0000313" key="6">
    <source>
        <dbReference type="Proteomes" id="UP001333818"/>
    </source>
</evidence>
<evidence type="ECO:0000256" key="1">
    <source>
        <dbReference type="ARBA" id="ARBA00022737"/>
    </source>
</evidence>
<evidence type="ECO:0000256" key="3">
    <source>
        <dbReference type="PROSITE-ProRule" id="PRU00339"/>
    </source>
</evidence>
<dbReference type="Pfam" id="PF13181">
    <property type="entry name" value="TPR_8"/>
    <property type="match status" value="1"/>
</dbReference>
<dbReference type="AlphaFoldDB" id="A0AAW9Q4Z6"/>
<dbReference type="InterPro" id="IPR011990">
    <property type="entry name" value="TPR-like_helical_dom_sf"/>
</dbReference>
<dbReference type="Gene3D" id="1.25.40.10">
    <property type="entry name" value="Tetratricopeptide repeat domain"/>
    <property type="match status" value="1"/>
</dbReference>
<proteinExistence type="predicted"/>